<sequence>MATAVHLHRFSTRPHYGRWPQHDFTSLKKLRPQSVTSRIQPGSDVIVCAEMDEQWGYVGAKSRQRWLFYAYDSLRKTVVAHVFGERTMATLGRLMSLLSPFDVVIWMTDGWPLYESRLKGKLHVISKRYTQRIERHNLNLRQHLARLGRKSLSFSKSVELHDKNSEDARLERVLRAAAMANGTVILTTLNSAWAEPGSVVDVFLESFRIGDETRWLLDHLVMVSLDLTAHRRCLQIHRHCFALTTDDGFDFSGEKNFMTDGYLKMMWRRIDFLGHVLAKGYSFIFTDTDIVWFRNPLPHLHHDGDFQIACDHFTGDPDDLSNSPNGGFAYVRSTSATAAFYRYWYAARERHPGLHDQDVLNLIKRDAYVARLGVRIRFLSTDLFAGLCEHGRNLSTVCTMHANCCVGLRRKVDDLGLMLQDWRRFMATPGSDRHSVTWSVPRNCSMKKLGRLEPTLAVVCTIDEMLTGTNEHAVLSKLGSDSTNLVKTWSRMTEMLRVWCNNRKVSPTAADADAMDD</sequence>
<dbReference type="CAZy" id="GT77">
    <property type="family name" value="Glycosyltransferase Family 77"/>
</dbReference>
<proteinExistence type="predicted"/>
<evidence type="ECO:0000259" key="1">
    <source>
        <dbReference type="Pfam" id="PF03407"/>
    </source>
</evidence>
<dbReference type="Pfam" id="PF03407">
    <property type="entry name" value="Nucleotid_trans"/>
    <property type="match status" value="1"/>
</dbReference>
<dbReference type="InterPro" id="IPR044821">
    <property type="entry name" value="At1g28695/At4g15970-like"/>
</dbReference>
<evidence type="ECO:0000313" key="2">
    <source>
        <dbReference type="EMBL" id="AAN17394.1"/>
    </source>
</evidence>
<accession>Q8H883</accession>
<dbReference type="GO" id="GO:0003677">
    <property type="term" value="F:DNA binding"/>
    <property type="evidence" value="ECO:0007669"/>
    <property type="project" value="InterPro"/>
</dbReference>
<dbReference type="GO" id="GO:0004803">
    <property type="term" value="F:transposase activity"/>
    <property type="evidence" value="ECO:0007669"/>
    <property type="project" value="InterPro"/>
</dbReference>
<dbReference type="PANTHER" id="PTHR46038:SF10">
    <property type="entry name" value="GLYCOSYLTRANSFERASE"/>
    <property type="match status" value="1"/>
</dbReference>
<gene>
    <name evidence="2" type="primary">OJ1528D07.8</name>
</gene>
<dbReference type="NCBIfam" id="NF033558">
    <property type="entry name" value="transpos_IS1"/>
    <property type="match status" value="1"/>
</dbReference>
<feature type="domain" description="Nucleotide-diphospho-sugar transferase" evidence="1">
    <location>
        <begin position="216"/>
        <end position="415"/>
    </location>
</feature>
<dbReference type="Pfam" id="PF03400">
    <property type="entry name" value="DDE_Tnp_IS1"/>
    <property type="match status" value="1"/>
</dbReference>
<organism evidence="2">
    <name type="scientific">Oryza sativa subsp. japonica</name>
    <name type="common">Rice</name>
    <dbReference type="NCBI Taxonomy" id="39947"/>
    <lineage>
        <taxon>Eukaryota</taxon>
        <taxon>Viridiplantae</taxon>
        <taxon>Streptophyta</taxon>
        <taxon>Embryophyta</taxon>
        <taxon>Tracheophyta</taxon>
        <taxon>Spermatophyta</taxon>
        <taxon>Magnoliopsida</taxon>
        <taxon>Liliopsida</taxon>
        <taxon>Poales</taxon>
        <taxon>Poaceae</taxon>
        <taxon>BOP clade</taxon>
        <taxon>Oryzoideae</taxon>
        <taxon>Oryzeae</taxon>
        <taxon>Oryzinae</taxon>
        <taxon>Oryza</taxon>
        <taxon>Oryza sativa</taxon>
    </lineage>
</organism>
<dbReference type="GO" id="GO:0006313">
    <property type="term" value="P:DNA transposition"/>
    <property type="evidence" value="ECO:0007669"/>
    <property type="project" value="InterPro"/>
</dbReference>
<protein>
    <submittedName>
        <fullName evidence="2">Putataive InsB from Escherichia coli</fullName>
    </submittedName>
</protein>
<dbReference type="InterPro" id="IPR005063">
    <property type="entry name" value="Transposase_27"/>
</dbReference>
<dbReference type="EMBL" id="AC099739">
    <property type="protein sequence ID" value="AAN17394.1"/>
    <property type="molecule type" value="Genomic_DNA"/>
</dbReference>
<dbReference type="InterPro" id="IPR005069">
    <property type="entry name" value="Nucl-diP-sugar_transferase"/>
</dbReference>
<name>Q8H883_ORYSJ</name>
<dbReference type="AlphaFoldDB" id="Q8H883"/>
<dbReference type="PANTHER" id="PTHR46038">
    <property type="entry name" value="EXPRESSED PROTEIN-RELATED"/>
    <property type="match status" value="1"/>
</dbReference>
<reference evidence="2" key="1">
    <citation type="submission" date="2002-09" db="EMBL/GenBank/DDBJ databases">
        <title>Rice Genomic Sequence.</title>
        <authorList>
            <person name="Wing R.A."/>
            <person name="Yu Y."/>
            <person name="Soderlund C."/>
            <person name="Kim H.-R."/>
            <person name="Rambo T."/>
            <person name="Saski C."/>
            <person name="Currie J."/>
            <person name="Collura K."/>
        </authorList>
    </citation>
    <scope>NUCLEOTIDE SEQUENCE</scope>
</reference>